<dbReference type="InterPro" id="IPR000664">
    <property type="entry name" value="Lethal2_giant"/>
</dbReference>
<dbReference type="SUPFAM" id="SSF50978">
    <property type="entry name" value="WD40 repeat-like"/>
    <property type="match status" value="2"/>
</dbReference>
<dbReference type="STRING" id="6277.A0A498SIE7"/>
<dbReference type="InterPro" id="IPR001680">
    <property type="entry name" value="WD40_rpt"/>
</dbReference>
<keyword evidence="4" id="KW-0677">Repeat</keyword>
<feature type="domain" description="Lethal giant larvae homologue 2" evidence="6">
    <location>
        <begin position="265"/>
        <end position="362"/>
    </location>
</feature>
<dbReference type="Proteomes" id="UP000276991">
    <property type="component" value="Unassembled WGS sequence"/>
</dbReference>
<proteinExistence type="inferred from homology"/>
<dbReference type="PRINTS" id="PR00962">
    <property type="entry name" value="LETHAL2GIANT"/>
</dbReference>
<dbReference type="EMBL" id="UPTC01001308">
    <property type="protein sequence ID" value="VBB31615.1"/>
    <property type="molecule type" value="Genomic_DNA"/>
</dbReference>
<dbReference type="OrthoDB" id="19944at2759"/>
<dbReference type="GO" id="GO:0031201">
    <property type="term" value="C:SNARE complex"/>
    <property type="evidence" value="ECO:0007669"/>
    <property type="project" value="TreeGrafter"/>
</dbReference>
<evidence type="ECO:0000256" key="5">
    <source>
        <dbReference type="SAM" id="MobiDB-lite"/>
    </source>
</evidence>
<dbReference type="GO" id="GO:0006887">
    <property type="term" value="P:exocytosis"/>
    <property type="evidence" value="ECO:0007669"/>
    <property type="project" value="UniProtKB-KW"/>
</dbReference>
<dbReference type="Pfam" id="PF00400">
    <property type="entry name" value="WD40"/>
    <property type="match status" value="1"/>
</dbReference>
<dbReference type="SMART" id="SM00320">
    <property type="entry name" value="WD40"/>
    <property type="match status" value="7"/>
</dbReference>
<dbReference type="InterPro" id="IPR013577">
    <property type="entry name" value="LLGL2"/>
</dbReference>
<reference evidence="7 8" key="1">
    <citation type="submission" date="2018-08" db="EMBL/GenBank/DDBJ databases">
        <authorList>
            <person name="Laetsch R D."/>
            <person name="Stevens L."/>
            <person name="Kumar S."/>
            <person name="Blaxter L. M."/>
        </authorList>
    </citation>
    <scope>NUCLEOTIDE SEQUENCE [LARGE SCALE GENOMIC DNA]</scope>
</reference>
<sequence>MDRAKKRLASALDGFRNQHKSEMELEEKITAEDVCLTEIVRHGFPDDPRCMAYDTVQRLLAIGTGNGIIRVIGDVGVDYCLKHESDAAVLHMQFLMNEGALISACRDDLIHLWNFRQKVPVVLHSIQLTKEQVTCISHSFQSKWLYLGTERGNVYFVNIATFTLSNYAINWNKAIDLGVRTHPGSVKAISTCPTEFSKLLLLYEKGNVVLWNLQTKEANRFISDPPARCFAWHHDGRQFMCGTADGSLLIWNVRKPGEYVQKLQPHGQKCNPINQVDWKHLANGEQLIIFSGGMLEEDGVLPTLTIMRASKSVTVLELDHPLITFASLNTSPFSSVSQQPSGVAVLMKHDLLVIDLTIPGYPCHENVSPMDIHKSRVRCISYFSNCPLDLLGALALVGSKQRRQGFSDKPWPITGGSGRDCAMGHQELLVTGHEDGSIKFWQASGEHLQILYKLKSGRHFEQNDETESHEAPHAVMMVELCLDSRLLLVAGQSGQLTLFRFEKTENSHEITVINIPSAFSFLSSNMESTKASSPKRELRRQGTAISEESNSTDTSEGSTQDGYFPLKVRGGVVRRLAGYQPDLVCLVPWKNVSQPETITAMALNSAYGIIALGTSTSLTLVDLVQYIVICSWSVADLYVQQHSTPILLSQNSNSSHDPFIVPSRKQETSTTNTSVQLPLQTDVTYPEDISVKCVTPKLVKNTSAVQLRPSNKSSNRRKLLKHMTLLLNRTADGNDKIKTVESITTDDKDKEVLTYEHSSSHNLDHKKRPPVGSEVKIRNEIESGSIRNDEIVRADDSLLIDKLRVKRKTFIRSLTIHTTTAATSDEQSKSISRSKVMLGSKIAILRFRYCAYKKRQALISMYGVDTRRNMDSPPILVSSKSILHGNTENSRLRRDRRPQLLKSQSIVESGCEINDPTTTKASSVDESPLSANKMVFSESVTSLTFIQSFVKKKDSRAHLCLWIGTSASTCIIYQLLLPTDRLNSTVSIVHSGSVVQARGRILYTTLMDRNFCLLEGATESYHEKVIPKPKEDDGNHSEENNFPNKVLTKLSLSPTCSNAAEYSREDDFLQFAILVSEDEVHTVSLPNFNSLFLYRPEFPFVKARATHVRGYPVLMLLNGAGQIVILSLPSLRLLLCSNLFRHSVDYDDPLVEVKKIILECFRSFGPVSACALKHLSQNMDWIQKFTVSSELTKQVQESVGELFIPVDMPEPPKSSFLKGMSTLFTSQKDSFDLDALFLDKNSNSVPGSSMRSIAKTIPGPSNMEQATAHGVSTGQAANMALQALNERAEKLNVTVDATERLKENAMALSQRTG</sequence>
<dbReference type="GO" id="GO:0005096">
    <property type="term" value="F:GTPase activator activity"/>
    <property type="evidence" value="ECO:0007669"/>
    <property type="project" value="TreeGrafter"/>
</dbReference>
<feature type="region of interest" description="Disordered" evidence="5">
    <location>
        <begin position="530"/>
        <end position="562"/>
    </location>
</feature>
<evidence type="ECO:0000259" key="6">
    <source>
        <dbReference type="Pfam" id="PF08366"/>
    </source>
</evidence>
<evidence type="ECO:0000256" key="2">
    <source>
        <dbReference type="ARBA" id="ARBA00022483"/>
    </source>
</evidence>
<dbReference type="GO" id="GO:0006893">
    <property type="term" value="P:Golgi to plasma membrane transport"/>
    <property type="evidence" value="ECO:0007669"/>
    <property type="project" value="TreeGrafter"/>
</dbReference>
<dbReference type="Pfam" id="PF08366">
    <property type="entry name" value="LLGL"/>
    <property type="match status" value="1"/>
</dbReference>
<dbReference type="InterPro" id="IPR015943">
    <property type="entry name" value="WD40/YVTN_repeat-like_dom_sf"/>
</dbReference>
<keyword evidence="3" id="KW-0853">WD repeat</keyword>
<dbReference type="GO" id="GO:0019905">
    <property type="term" value="F:syntaxin binding"/>
    <property type="evidence" value="ECO:0007669"/>
    <property type="project" value="TreeGrafter"/>
</dbReference>
<protein>
    <recommendedName>
        <fullName evidence="6">Lethal giant larvae homologue 2 domain-containing protein</fullName>
    </recommendedName>
</protein>
<dbReference type="PANTHER" id="PTHR10241:SF25">
    <property type="entry name" value="TOMOSYN, ISOFORM C"/>
    <property type="match status" value="1"/>
</dbReference>
<evidence type="ECO:0000313" key="7">
    <source>
        <dbReference type="EMBL" id="VBB31615.1"/>
    </source>
</evidence>
<name>A0A498SIE7_ACAVI</name>
<comment type="similarity">
    <text evidence="1">Belongs to the WD repeat L(2)GL family.</text>
</comment>
<gene>
    <name evidence="7" type="ORF">NAV_LOCUS6406</name>
</gene>
<evidence type="ECO:0000256" key="3">
    <source>
        <dbReference type="ARBA" id="ARBA00022574"/>
    </source>
</evidence>
<organism evidence="7 8">
    <name type="scientific">Acanthocheilonema viteae</name>
    <name type="common">Filarial nematode worm</name>
    <name type="synonym">Dipetalonema viteae</name>
    <dbReference type="NCBI Taxonomy" id="6277"/>
    <lineage>
        <taxon>Eukaryota</taxon>
        <taxon>Metazoa</taxon>
        <taxon>Ecdysozoa</taxon>
        <taxon>Nematoda</taxon>
        <taxon>Chromadorea</taxon>
        <taxon>Rhabditida</taxon>
        <taxon>Spirurina</taxon>
        <taxon>Spiruromorpha</taxon>
        <taxon>Filarioidea</taxon>
        <taxon>Onchocercidae</taxon>
        <taxon>Acanthocheilonema</taxon>
    </lineage>
</organism>
<evidence type="ECO:0000256" key="1">
    <source>
        <dbReference type="ARBA" id="ARBA00008070"/>
    </source>
</evidence>
<dbReference type="Gene3D" id="2.130.10.10">
    <property type="entry name" value="YVTN repeat-like/Quinoprotein amine dehydrogenase"/>
    <property type="match status" value="3"/>
</dbReference>
<keyword evidence="8" id="KW-1185">Reference proteome</keyword>
<dbReference type="GO" id="GO:0005886">
    <property type="term" value="C:plasma membrane"/>
    <property type="evidence" value="ECO:0007669"/>
    <property type="project" value="TreeGrafter"/>
</dbReference>
<feature type="non-terminal residue" evidence="7">
    <location>
        <position position="1313"/>
    </location>
</feature>
<evidence type="ECO:0000313" key="8">
    <source>
        <dbReference type="Proteomes" id="UP000276991"/>
    </source>
</evidence>
<dbReference type="InterPro" id="IPR036322">
    <property type="entry name" value="WD40_repeat_dom_sf"/>
</dbReference>
<keyword evidence="2" id="KW-0268">Exocytosis</keyword>
<evidence type="ECO:0000256" key="4">
    <source>
        <dbReference type="ARBA" id="ARBA00022737"/>
    </source>
</evidence>
<feature type="compositionally biased region" description="Polar residues" evidence="5">
    <location>
        <begin position="543"/>
        <end position="561"/>
    </location>
</feature>
<accession>A0A498SIE7</accession>
<dbReference type="CDD" id="cd15873">
    <property type="entry name" value="R-SNARE_STXBP5_6"/>
    <property type="match status" value="1"/>
</dbReference>
<dbReference type="GO" id="GO:0045159">
    <property type="term" value="F:myosin II binding"/>
    <property type="evidence" value="ECO:0007669"/>
    <property type="project" value="TreeGrafter"/>
</dbReference>
<dbReference type="PANTHER" id="PTHR10241">
    <property type="entry name" value="LETHAL 2 GIANT LARVAE PROTEIN"/>
    <property type="match status" value="1"/>
</dbReference>